<dbReference type="PANTHER" id="PTHR15138">
    <property type="entry name" value="TRANSCRIPTION INITIATION FACTOR TFIID SUBUNIT 4"/>
    <property type="match status" value="1"/>
</dbReference>
<dbReference type="CDD" id="cd08045">
    <property type="entry name" value="HFD_TAF4"/>
    <property type="match status" value="1"/>
</dbReference>
<feature type="compositionally biased region" description="Low complexity" evidence="7">
    <location>
        <begin position="1002"/>
        <end position="1017"/>
    </location>
</feature>
<dbReference type="InterPro" id="IPR003894">
    <property type="entry name" value="TAFH_NHR1"/>
</dbReference>
<feature type="region of interest" description="Disordered" evidence="7">
    <location>
        <begin position="453"/>
        <end position="476"/>
    </location>
</feature>
<reference evidence="9" key="2">
    <citation type="submission" date="2025-08" db="UniProtKB">
        <authorList>
            <consortium name="Ensembl"/>
        </authorList>
    </citation>
    <scope>IDENTIFICATION</scope>
</reference>
<evidence type="ECO:0000313" key="9">
    <source>
        <dbReference type="Ensembl" id="ENSLOCP00000004523.1"/>
    </source>
</evidence>
<evidence type="ECO:0000313" key="10">
    <source>
        <dbReference type="Proteomes" id="UP000018468"/>
    </source>
</evidence>
<protein>
    <submittedName>
        <fullName evidence="9">TATA-box binding protein associated factor 4</fullName>
    </submittedName>
</protein>
<dbReference type="InParanoid" id="W5M815"/>
<accession>W5M815</accession>
<dbReference type="GO" id="GO:0003677">
    <property type="term" value="F:DNA binding"/>
    <property type="evidence" value="ECO:0000318"/>
    <property type="project" value="GO_Central"/>
</dbReference>
<reference evidence="10" key="1">
    <citation type="submission" date="2011-12" db="EMBL/GenBank/DDBJ databases">
        <title>The Draft Genome of Lepisosteus oculatus.</title>
        <authorList>
            <consortium name="The Broad Institute Genome Assembly &amp; Analysis Group"/>
            <consortium name="Computational R&amp;D Group"/>
            <consortium name="and Sequencing Platform"/>
            <person name="Di Palma F."/>
            <person name="Alfoldi J."/>
            <person name="Johnson J."/>
            <person name="Berlin A."/>
            <person name="Gnerre S."/>
            <person name="Jaffe D."/>
            <person name="MacCallum I."/>
            <person name="Young S."/>
            <person name="Walker B.J."/>
            <person name="Lander E.S."/>
            <person name="Lindblad-Toh K."/>
        </authorList>
    </citation>
    <scope>NUCLEOTIDE SEQUENCE [LARGE SCALE GENOMIC DNA]</scope>
</reference>
<dbReference type="PANTHER" id="PTHR15138:SF18">
    <property type="entry name" value="TATA-BOX BINDING PROTEIN ASSOCIATED FACTOR 4"/>
    <property type="match status" value="1"/>
</dbReference>
<dbReference type="FunCoup" id="W5M815">
    <property type="interactions" value="1542"/>
</dbReference>
<dbReference type="Gene3D" id="1.10.20.10">
    <property type="entry name" value="Histone, subunit A"/>
    <property type="match status" value="1"/>
</dbReference>
<dbReference type="Gene3D" id="1.20.120.1110">
    <property type="entry name" value="TAFH/NHR1 domain"/>
    <property type="match status" value="1"/>
</dbReference>
<sequence>MAAGSDLLDEVFFNTEVDEKVVSDLVGSLESELTGSGHGNTDIRGQAVGNHIASPGVGGNASVQESKLGLAQDLAKAGNRKCKRMHSLPCLPMCCDIFPSHSGLFPFQQGLECKDMDATTGITSSAGSEASVGLSQGKTVAVSAMVTAVPNHGAGNGKIGTSAVQTLNGSNVVMNSHNSGSAAVFPGTPVSSATTCSSSSTAPAVTVVNNGPGSVVKGNVNAVLPSASSTVIQTSFVNAQNVVTSTVISSQATSLGSGPTVTLVRPPMHTTGPGTTQNGSTNSTVLTSAVSVASLPAPVGSGISLQAPLLNSSPSPVSAGAQVIKSESPKTIIQTTAQAVAPGVVANAGNLTLGQPMQNALQPGPPPQPSSAAAIGKSPVLQNVARTSTPGAVVPGPVGIRTIAPQVLAPRLPHAPQNQPNIQNIQLPPGMVLVRSDSGQLLMIHQQTLAQMQAQSQSQSAMAPRPSTPTSTPPVQITSVQAPGTPIIARQVTPTTIIKQASPAQTTVQATTTLQRPPVLQNPIVLGGTATATSIGAPSSVQPGASQRTVTGATGTPATTATETLENVKKCKNFLSTLIKLASSGKQSSETAANVKELVQNLLEGKIEAEDFTSRLYRELNSSPQPYLVPFLKRSLPALRQLTPDSTAFIQQSQLQQPSTQATTTLTAVVLGSTVQRTAGKTTATVTSTLHQPVISLAQPSHTKPGQPAPLILQSQQQGTMVRPQVTLTQTPMVTLRPPHSRIMLSPQPVQVKQLQTVPMVKQTVLPGTKVSPACPALTSAAQKNKMKDAGGGSFRDDDDINDVASMAGVNLSEESARILATNSELVGTLTRSCKDEAFLFTSSLHRRILDIGKKYGITELGPEVVNFVSHATQQRLQNVIEKVSEIAQQRNMSFKEDDRYEQVNDVRSQLKFFEQLDQIEKQRKEEQEREILMKAAKSRSRQEDPEQLRLKQKAKEITEMQQQELAQMRQRDANLTALAAIGPRKKRKLDSPGSGAGAEGSGSHASLPGSSSAGASRQFTRQRITRVNLRDLLFCLENERETSHSHLLYRAFLK</sequence>
<dbReference type="InterPro" id="IPR009072">
    <property type="entry name" value="Histone-fold"/>
</dbReference>
<dbReference type="SMART" id="SM00549">
    <property type="entry name" value="TAFH"/>
    <property type="match status" value="1"/>
</dbReference>
<dbReference type="PROSITE" id="PS51119">
    <property type="entry name" value="TAFH"/>
    <property type="match status" value="1"/>
</dbReference>
<dbReference type="Pfam" id="PF05236">
    <property type="entry name" value="TAF4"/>
    <property type="match status" value="1"/>
</dbReference>
<dbReference type="AlphaFoldDB" id="W5M815"/>
<feature type="domain" description="TAFH" evidence="8">
    <location>
        <begin position="565"/>
        <end position="662"/>
    </location>
</feature>
<dbReference type="GO" id="GO:0006367">
    <property type="term" value="P:transcription initiation at RNA polymerase II promoter"/>
    <property type="evidence" value="ECO:0000318"/>
    <property type="project" value="GO_Central"/>
</dbReference>
<keyword evidence="5" id="KW-0804">Transcription</keyword>
<dbReference type="OMA" id="CYISSGW"/>
<comment type="subcellular location">
    <subcellularLocation>
        <location evidence="1">Nucleus</location>
    </subcellularLocation>
</comment>
<dbReference type="GeneTree" id="ENSGT00390000011620"/>
<dbReference type="GO" id="GO:0005669">
    <property type="term" value="C:transcription factor TFIID complex"/>
    <property type="evidence" value="ECO:0000318"/>
    <property type="project" value="GO_Central"/>
</dbReference>
<dbReference type="STRING" id="7918.ENSLOCP00000004523"/>
<evidence type="ECO:0000256" key="6">
    <source>
        <dbReference type="ARBA" id="ARBA00023242"/>
    </source>
</evidence>
<evidence type="ECO:0000256" key="1">
    <source>
        <dbReference type="ARBA" id="ARBA00004123"/>
    </source>
</evidence>
<feature type="region of interest" description="Disordered" evidence="7">
    <location>
        <begin position="536"/>
        <end position="557"/>
    </location>
</feature>
<feature type="compositionally biased region" description="Low complexity" evidence="7">
    <location>
        <begin position="453"/>
        <end position="474"/>
    </location>
</feature>
<evidence type="ECO:0000256" key="3">
    <source>
        <dbReference type="ARBA" id="ARBA00022553"/>
    </source>
</evidence>
<evidence type="ECO:0000256" key="5">
    <source>
        <dbReference type="ARBA" id="ARBA00023163"/>
    </source>
</evidence>
<organism evidence="9 10">
    <name type="scientific">Lepisosteus oculatus</name>
    <name type="common">Spotted gar</name>
    <dbReference type="NCBI Taxonomy" id="7918"/>
    <lineage>
        <taxon>Eukaryota</taxon>
        <taxon>Metazoa</taxon>
        <taxon>Chordata</taxon>
        <taxon>Craniata</taxon>
        <taxon>Vertebrata</taxon>
        <taxon>Euteleostomi</taxon>
        <taxon>Actinopterygii</taxon>
        <taxon>Neopterygii</taxon>
        <taxon>Holostei</taxon>
        <taxon>Semionotiformes</taxon>
        <taxon>Lepisosteidae</taxon>
        <taxon>Lepisosteus</taxon>
    </lineage>
</organism>
<dbReference type="Pfam" id="PF07531">
    <property type="entry name" value="TAFH"/>
    <property type="match status" value="1"/>
</dbReference>
<dbReference type="Ensembl" id="ENSLOCT00000004531.1">
    <property type="protein sequence ID" value="ENSLOCP00000004523.1"/>
    <property type="gene ID" value="ENSLOCG00000003773.1"/>
</dbReference>
<dbReference type="Proteomes" id="UP000018468">
    <property type="component" value="Linkage group LG18"/>
</dbReference>
<reference evidence="9" key="3">
    <citation type="submission" date="2025-09" db="UniProtKB">
        <authorList>
            <consortium name="Ensembl"/>
        </authorList>
    </citation>
    <scope>IDENTIFICATION</scope>
</reference>
<dbReference type="InterPro" id="IPR037249">
    <property type="entry name" value="TAFH/NHR1_dom_sf"/>
</dbReference>
<comment type="similarity">
    <text evidence="2">Belongs to the TAF4 family.</text>
</comment>
<evidence type="ECO:0000259" key="8">
    <source>
        <dbReference type="PROSITE" id="PS51119"/>
    </source>
</evidence>
<name>W5M815_LEPOC</name>
<evidence type="ECO:0000256" key="4">
    <source>
        <dbReference type="ARBA" id="ARBA00023015"/>
    </source>
</evidence>
<dbReference type="GO" id="GO:0006357">
    <property type="term" value="P:regulation of transcription by RNA polymerase II"/>
    <property type="evidence" value="ECO:0007669"/>
    <property type="project" value="UniProtKB-ARBA"/>
</dbReference>
<dbReference type="Bgee" id="ENSLOCG00000003773">
    <property type="expression patterns" value="Expressed in muscle tissue and 13 other cell types or tissues"/>
</dbReference>
<dbReference type="InterPro" id="IPR007900">
    <property type="entry name" value="TAF4_C"/>
</dbReference>
<keyword evidence="4" id="KW-0805">Transcription regulation</keyword>
<evidence type="ECO:0000256" key="7">
    <source>
        <dbReference type="SAM" id="MobiDB-lite"/>
    </source>
</evidence>
<dbReference type="FunFam" id="1.20.120.1110:FF:000002">
    <property type="entry name" value="Transcription initiation factor TFIID subunit 4B"/>
    <property type="match status" value="1"/>
</dbReference>
<feature type="compositionally biased region" description="Polar residues" evidence="7">
    <location>
        <begin position="536"/>
        <end position="548"/>
    </location>
</feature>
<dbReference type="GO" id="GO:0046982">
    <property type="term" value="F:protein heterodimerization activity"/>
    <property type="evidence" value="ECO:0007669"/>
    <property type="project" value="InterPro"/>
</dbReference>
<dbReference type="SUPFAM" id="SSF158553">
    <property type="entry name" value="TAFH domain-like"/>
    <property type="match status" value="1"/>
</dbReference>
<dbReference type="InterPro" id="IPR045144">
    <property type="entry name" value="TAF4"/>
</dbReference>
<dbReference type="EMBL" id="AHAT01025277">
    <property type="status" value="NOT_ANNOTATED_CDS"/>
    <property type="molecule type" value="Genomic_DNA"/>
</dbReference>
<dbReference type="SUPFAM" id="SSF47113">
    <property type="entry name" value="Histone-fold"/>
    <property type="match status" value="1"/>
</dbReference>
<evidence type="ECO:0000256" key="2">
    <source>
        <dbReference type="ARBA" id="ARBA00006178"/>
    </source>
</evidence>
<dbReference type="eggNOG" id="KOG2341">
    <property type="taxonomic scope" value="Eukaryota"/>
</dbReference>
<dbReference type="FunFam" id="1.10.20.10:FF:000015">
    <property type="entry name" value="Transcription initiation factor TFIID subunit 4B"/>
    <property type="match status" value="1"/>
</dbReference>
<proteinExistence type="inferred from homology"/>
<keyword evidence="10" id="KW-1185">Reference proteome</keyword>
<feature type="region of interest" description="Disordered" evidence="7">
    <location>
        <begin position="980"/>
        <end position="1019"/>
    </location>
</feature>
<keyword evidence="6" id="KW-0539">Nucleus</keyword>
<keyword evidence="3" id="KW-0597">Phosphoprotein</keyword>